<feature type="non-terminal residue" evidence="1">
    <location>
        <position position="258"/>
    </location>
</feature>
<evidence type="ECO:0000313" key="2">
    <source>
        <dbReference type="Proteomes" id="UP000324800"/>
    </source>
</evidence>
<reference evidence="1 2" key="1">
    <citation type="submission" date="2019-03" db="EMBL/GenBank/DDBJ databases">
        <title>Single cell metagenomics reveals metabolic interactions within the superorganism composed of flagellate Streblomastix strix and complex community of Bacteroidetes bacteria on its surface.</title>
        <authorList>
            <person name="Treitli S.C."/>
            <person name="Kolisko M."/>
            <person name="Husnik F."/>
            <person name="Keeling P."/>
            <person name="Hampl V."/>
        </authorList>
    </citation>
    <scope>NUCLEOTIDE SEQUENCE [LARGE SCALE GENOMIC DNA]</scope>
    <source>
        <strain evidence="1">ST1C</strain>
    </source>
</reference>
<sequence length="258" mass="29340">MDAQIISSRISSQIRITDTFINQYPQDVKKKLMLSDAVFPRFFARSPETRQIAITVINQTTQLEDEDNINIFLTVEESVQLANRITLSREFFFGKSASELRELAYSNPQAYEELTNLNTDNINRSIGSNFPFTTCKLPIKNSDADANEQPLQPSYMLPNPAFRHLPLSMLKRDIFEVVGQMSLLENNEDIQKEPPKPPSLQSYQWELQVGQSEHRYPCIVTLMQNPYGTPASGLFAPNTQIKITNAVPRLAAQFIPLI</sequence>
<dbReference type="Proteomes" id="UP000324800">
    <property type="component" value="Unassembled WGS sequence"/>
</dbReference>
<comment type="caution">
    <text evidence="1">The sequence shown here is derived from an EMBL/GenBank/DDBJ whole genome shotgun (WGS) entry which is preliminary data.</text>
</comment>
<dbReference type="EMBL" id="SNRW01002929">
    <property type="protein sequence ID" value="KAA6391285.1"/>
    <property type="molecule type" value="Genomic_DNA"/>
</dbReference>
<evidence type="ECO:0000313" key="1">
    <source>
        <dbReference type="EMBL" id="KAA6391285.1"/>
    </source>
</evidence>
<name>A0A5J4W9E9_9EUKA</name>
<protein>
    <submittedName>
        <fullName evidence="1">Uncharacterized protein</fullName>
    </submittedName>
</protein>
<dbReference type="AlphaFoldDB" id="A0A5J4W9E9"/>
<gene>
    <name evidence="1" type="ORF">EZS28_013185</name>
</gene>
<organism evidence="1 2">
    <name type="scientific">Streblomastix strix</name>
    <dbReference type="NCBI Taxonomy" id="222440"/>
    <lineage>
        <taxon>Eukaryota</taxon>
        <taxon>Metamonada</taxon>
        <taxon>Preaxostyla</taxon>
        <taxon>Oxymonadida</taxon>
        <taxon>Streblomastigidae</taxon>
        <taxon>Streblomastix</taxon>
    </lineage>
</organism>
<accession>A0A5J4W9E9</accession>
<proteinExistence type="predicted"/>